<sequence length="319" mass="34353">MRHVPFFRWVLTLGFVLCACAVGLYAVGSNLPDARQIDLTVLDEKPDGSCRVRWFDPYQKRAREAPYRCDPGRSDLLKAPQYSGSDGYGWESGFLLTEGPERGNLEDLATEQDLGCADVFLLLGMPLIALGLIGGNLRALPRVVGVQSRLIRQASDLSQAATWAAQEYERAVSAVREAGRHDVLPRDAAGDPGSPLVTALWVLREAGPQARETAALGRKLASRLHRLLDDAAPAAGLRSMLQAGPAARSSAAQAAAELRLLLADAERDGLPERFAQTSVDLLRGQDADRAALAAATDFARDPAAYRHLLARLTQPAALP</sequence>
<protein>
    <recommendedName>
        <fullName evidence="3">Bifunctional protein</fullName>
    </recommendedName>
</protein>
<name>A0A7X1I365_9ACTN</name>
<reference evidence="1 2" key="1">
    <citation type="submission" date="2020-08" db="EMBL/GenBank/DDBJ databases">
        <title>Whole-Genome Sequence of French Clinical Streptomyces mexicanus Strain Q0842.</title>
        <authorList>
            <person name="Boxberger M."/>
            <person name="La Scola B."/>
        </authorList>
    </citation>
    <scope>NUCLEOTIDE SEQUENCE [LARGE SCALE GENOMIC DNA]</scope>
    <source>
        <strain evidence="1 2">Marseille-Q0842</strain>
    </source>
</reference>
<evidence type="ECO:0008006" key="3">
    <source>
        <dbReference type="Google" id="ProtNLM"/>
    </source>
</evidence>
<organism evidence="1 2">
    <name type="scientific">Streptomyces mexicanus</name>
    <dbReference type="NCBI Taxonomy" id="178566"/>
    <lineage>
        <taxon>Bacteria</taxon>
        <taxon>Bacillati</taxon>
        <taxon>Actinomycetota</taxon>
        <taxon>Actinomycetes</taxon>
        <taxon>Kitasatosporales</taxon>
        <taxon>Streptomycetaceae</taxon>
        <taxon>Streptomyces</taxon>
    </lineage>
</organism>
<proteinExistence type="predicted"/>
<gene>
    <name evidence="1" type="ORF">H1R13_18315</name>
</gene>
<dbReference type="RefSeq" id="WP_159672418.1">
    <property type="nucleotide sequence ID" value="NZ_JACMHY010000007.1"/>
</dbReference>
<dbReference type="PROSITE" id="PS51257">
    <property type="entry name" value="PROKAR_LIPOPROTEIN"/>
    <property type="match status" value="1"/>
</dbReference>
<evidence type="ECO:0000313" key="2">
    <source>
        <dbReference type="Proteomes" id="UP000517694"/>
    </source>
</evidence>
<dbReference type="OrthoDB" id="4026187at2"/>
<dbReference type="EMBL" id="JACMHY010000007">
    <property type="protein sequence ID" value="MBC2866853.1"/>
    <property type="molecule type" value="Genomic_DNA"/>
</dbReference>
<keyword evidence="2" id="KW-1185">Reference proteome</keyword>
<comment type="caution">
    <text evidence="1">The sequence shown here is derived from an EMBL/GenBank/DDBJ whole genome shotgun (WGS) entry which is preliminary data.</text>
</comment>
<accession>A0A7X1I365</accession>
<dbReference type="AlphaFoldDB" id="A0A7X1I365"/>
<dbReference type="Proteomes" id="UP000517694">
    <property type="component" value="Unassembled WGS sequence"/>
</dbReference>
<evidence type="ECO:0000313" key="1">
    <source>
        <dbReference type="EMBL" id="MBC2866853.1"/>
    </source>
</evidence>